<comment type="caution">
    <text evidence="6">The sequence shown here is derived from an EMBL/GenBank/DDBJ whole genome shotgun (WGS) entry which is preliminary data.</text>
</comment>
<dbReference type="EMBL" id="QYUK01000011">
    <property type="protein sequence ID" value="RJF87444.1"/>
    <property type="molecule type" value="Genomic_DNA"/>
</dbReference>
<dbReference type="Pfam" id="PF04828">
    <property type="entry name" value="GFA"/>
    <property type="match status" value="1"/>
</dbReference>
<dbReference type="Proteomes" id="UP000284605">
    <property type="component" value="Unassembled WGS sequence"/>
</dbReference>
<evidence type="ECO:0000256" key="4">
    <source>
        <dbReference type="ARBA" id="ARBA00023239"/>
    </source>
</evidence>
<dbReference type="PROSITE" id="PS51891">
    <property type="entry name" value="CENP_V_GFA"/>
    <property type="match status" value="1"/>
</dbReference>
<evidence type="ECO:0000313" key="6">
    <source>
        <dbReference type="EMBL" id="RJF87444.1"/>
    </source>
</evidence>
<dbReference type="SUPFAM" id="SSF51316">
    <property type="entry name" value="Mss4-like"/>
    <property type="match status" value="1"/>
</dbReference>
<comment type="similarity">
    <text evidence="1">Belongs to the Gfa family.</text>
</comment>
<dbReference type="RefSeq" id="WP_119778083.1">
    <property type="nucleotide sequence ID" value="NZ_QYUK01000011.1"/>
</dbReference>
<keyword evidence="7" id="KW-1185">Reference proteome</keyword>
<gene>
    <name evidence="6" type="ORF">D3874_10785</name>
</gene>
<dbReference type="Gene3D" id="3.90.1590.10">
    <property type="entry name" value="glutathione-dependent formaldehyde- activating enzyme (gfa)"/>
    <property type="match status" value="1"/>
</dbReference>
<evidence type="ECO:0000256" key="2">
    <source>
        <dbReference type="ARBA" id="ARBA00022723"/>
    </source>
</evidence>
<evidence type="ECO:0000259" key="5">
    <source>
        <dbReference type="PROSITE" id="PS51891"/>
    </source>
</evidence>
<proteinExistence type="inferred from homology"/>
<keyword evidence="3" id="KW-0862">Zinc</keyword>
<evidence type="ECO:0000256" key="3">
    <source>
        <dbReference type="ARBA" id="ARBA00022833"/>
    </source>
</evidence>
<sequence>MKLEGGCYCGALRYVAEGEPMMQAQCHCRECQYIAGGGPNFFIAMPIKGFSYTKGTPKQFTRKDLEHPVTREFCAECGTHVVTRPPGFPALIVKVGTLDDPSAFAGPQMAIYTVDKQPYHVIPEGMLSFERLPG</sequence>
<organism evidence="6 7">
    <name type="scientific">Oleomonas cavernae</name>
    <dbReference type="NCBI Taxonomy" id="2320859"/>
    <lineage>
        <taxon>Bacteria</taxon>
        <taxon>Pseudomonadati</taxon>
        <taxon>Pseudomonadota</taxon>
        <taxon>Alphaproteobacteria</taxon>
        <taxon>Acetobacterales</taxon>
        <taxon>Acetobacteraceae</taxon>
        <taxon>Oleomonas</taxon>
    </lineage>
</organism>
<evidence type="ECO:0000313" key="7">
    <source>
        <dbReference type="Proteomes" id="UP000284605"/>
    </source>
</evidence>
<dbReference type="GO" id="GO:0046872">
    <property type="term" value="F:metal ion binding"/>
    <property type="evidence" value="ECO:0007669"/>
    <property type="project" value="UniProtKB-KW"/>
</dbReference>
<dbReference type="PANTHER" id="PTHR33337">
    <property type="entry name" value="GFA DOMAIN-CONTAINING PROTEIN"/>
    <property type="match status" value="1"/>
</dbReference>
<reference evidence="6 7" key="1">
    <citation type="submission" date="2018-09" db="EMBL/GenBank/DDBJ databases">
        <authorList>
            <person name="Zhu H."/>
        </authorList>
    </citation>
    <scope>NUCLEOTIDE SEQUENCE [LARGE SCALE GENOMIC DNA]</scope>
    <source>
        <strain evidence="6 7">K1W22B-8</strain>
    </source>
</reference>
<dbReference type="InterPro" id="IPR011057">
    <property type="entry name" value="Mss4-like_sf"/>
</dbReference>
<evidence type="ECO:0000256" key="1">
    <source>
        <dbReference type="ARBA" id="ARBA00005495"/>
    </source>
</evidence>
<dbReference type="PANTHER" id="PTHR33337:SF40">
    <property type="entry name" value="CENP-V_GFA DOMAIN-CONTAINING PROTEIN-RELATED"/>
    <property type="match status" value="1"/>
</dbReference>
<keyword evidence="4" id="KW-0456">Lyase</keyword>
<dbReference type="GO" id="GO:0016846">
    <property type="term" value="F:carbon-sulfur lyase activity"/>
    <property type="evidence" value="ECO:0007669"/>
    <property type="project" value="InterPro"/>
</dbReference>
<accession>A0A418WBU4</accession>
<keyword evidence="2" id="KW-0479">Metal-binding</keyword>
<dbReference type="AlphaFoldDB" id="A0A418WBU4"/>
<protein>
    <submittedName>
        <fullName evidence="6">GFA family protein</fullName>
    </submittedName>
</protein>
<feature type="domain" description="CENP-V/GFA" evidence="5">
    <location>
        <begin position="3"/>
        <end position="120"/>
    </location>
</feature>
<dbReference type="OrthoDB" id="9807246at2"/>
<name>A0A418WBU4_9PROT</name>
<dbReference type="InterPro" id="IPR006913">
    <property type="entry name" value="CENP-V/GFA"/>
</dbReference>